<accession>A0AAV9JYU0</accession>
<comment type="caution">
    <text evidence="3">The sequence shown here is derived from an EMBL/GenBank/DDBJ whole genome shotgun (WGS) entry which is preliminary data.</text>
</comment>
<evidence type="ECO:0000256" key="1">
    <source>
        <dbReference type="SAM" id="MobiDB-lite"/>
    </source>
</evidence>
<gene>
    <name evidence="3" type="ORF">LTR36_000404</name>
</gene>
<keyword evidence="4" id="KW-1185">Reference proteome</keyword>
<evidence type="ECO:0000313" key="3">
    <source>
        <dbReference type="EMBL" id="KAK4550824.1"/>
    </source>
</evidence>
<feature type="region of interest" description="Disordered" evidence="1">
    <location>
        <begin position="271"/>
        <end position="297"/>
    </location>
</feature>
<name>A0AAV9JYU0_9PEZI</name>
<proteinExistence type="predicted"/>
<evidence type="ECO:0000256" key="2">
    <source>
        <dbReference type="SAM" id="SignalP"/>
    </source>
</evidence>
<sequence length="671" mass="74577">MRQYILLELLALSTIILTDAQELQHVLADSTDRFPRLNFSSPSPLIFHSTFGLLQQWTNTFFPNGHTIAPCTIAKNTNLYHARGDGSFPPSPEWFGLDAEMSYFIAGAMPDSHLLTYRTTKNVKCVYFDGTSASLMDDGSMDAQMLLLHNNSANVPDRPAFSPPPRNDTNGRHLCGHGYADDNCTHWNPLQAEYDRASGLCDFIKEKNLGGPGWGFEGVVRMNAAFELIWCNFSSPSAKLVSWLNVSAPLLDGVESERRPWELKLFSGAAEDLTEPGPPTGPPREGAPSGGGGTRWPGRDHPFQSYSIYEWFHAAAKRYGFMGSFPGRGEARVRIDSCGLFTFHEPALKHQVHARIEQERKLYNLTAPGYWTSPEDENDRQAALTKLMRRRRMQRATAVGATDGLYMRAEVEDRMRTALEVAAEACSGIDWLLTTEEIVASFGGDLYDMSTTLSANVSLLEGQELRSRVARVREVLHGRWIPFYEYPRYTADSLNTAFALFAPESQQALARCKTQYAPFDLSGLPASEQTTYAAVAEVLGAICGTLLPVFLSLEQLWLANFNNVSTPPPEATSPLYADAQLVLSRNKRAIEELMAWLGWADQWTSCTPGCVIGQVCYIPIWPTGGMQMGRGGPPGNGTRYGYPPRQPGGMDHTQEYLWEPRCVDAEHYPPE</sequence>
<keyword evidence="2" id="KW-0732">Signal</keyword>
<dbReference type="AlphaFoldDB" id="A0AAV9JYU0"/>
<feature type="chain" id="PRO_5043945169" evidence="2">
    <location>
        <begin position="21"/>
        <end position="671"/>
    </location>
</feature>
<feature type="signal peptide" evidence="2">
    <location>
        <begin position="1"/>
        <end position="20"/>
    </location>
</feature>
<reference evidence="3 4" key="1">
    <citation type="submission" date="2021-11" db="EMBL/GenBank/DDBJ databases">
        <title>Black yeast isolated from Biological Soil Crust.</title>
        <authorList>
            <person name="Kurbessoian T."/>
        </authorList>
    </citation>
    <scope>NUCLEOTIDE SEQUENCE [LARGE SCALE GENOMIC DNA]</scope>
    <source>
        <strain evidence="3 4">CCFEE 5522</strain>
    </source>
</reference>
<dbReference type="EMBL" id="JAVFHQ010000001">
    <property type="protein sequence ID" value="KAK4550824.1"/>
    <property type="molecule type" value="Genomic_DNA"/>
</dbReference>
<dbReference type="Proteomes" id="UP001324427">
    <property type="component" value="Unassembled WGS sequence"/>
</dbReference>
<evidence type="ECO:0000313" key="4">
    <source>
        <dbReference type="Proteomes" id="UP001324427"/>
    </source>
</evidence>
<dbReference type="PANTHER" id="PTHR35204:SF1">
    <property type="entry name" value="ENTEROTOXIN"/>
    <property type="match status" value="1"/>
</dbReference>
<dbReference type="InterPro" id="IPR038921">
    <property type="entry name" value="YOR389W-like"/>
</dbReference>
<organism evidence="3 4">
    <name type="scientific">Oleoguttula mirabilis</name>
    <dbReference type="NCBI Taxonomy" id="1507867"/>
    <lineage>
        <taxon>Eukaryota</taxon>
        <taxon>Fungi</taxon>
        <taxon>Dikarya</taxon>
        <taxon>Ascomycota</taxon>
        <taxon>Pezizomycotina</taxon>
        <taxon>Dothideomycetes</taxon>
        <taxon>Dothideomycetidae</taxon>
        <taxon>Mycosphaerellales</taxon>
        <taxon>Teratosphaeriaceae</taxon>
        <taxon>Oleoguttula</taxon>
    </lineage>
</organism>
<dbReference type="PANTHER" id="PTHR35204">
    <property type="entry name" value="YALI0A21131P"/>
    <property type="match status" value="1"/>
</dbReference>
<protein>
    <submittedName>
        <fullName evidence="3">Uncharacterized protein</fullName>
    </submittedName>
</protein>